<evidence type="ECO:0000313" key="1">
    <source>
        <dbReference type="EMBL" id="KAG6791883.1"/>
    </source>
</evidence>
<comment type="caution">
    <text evidence="1">The sequence shown here is derived from an EMBL/GenBank/DDBJ whole genome shotgun (WGS) entry which is preliminary data.</text>
</comment>
<sequence length="97" mass="10999">MMIILFIEHQVESEKAGVISAVDRVDCVVIGSLYPRASTRYFWGPGHRKVTEEMREAEQEALGRIKKKGTVAFLDGYDLEMVRNGRQKSSKGIILEK</sequence>
<proteinExistence type="predicted"/>
<dbReference type="Proteomes" id="UP000886885">
    <property type="component" value="Chromosome 1A"/>
</dbReference>
<gene>
    <name evidence="1" type="ORF">POTOM_001017</name>
</gene>
<protein>
    <submittedName>
        <fullName evidence="1">Uncharacterized protein</fullName>
    </submittedName>
</protein>
<dbReference type="AlphaFoldDB" id="A0A8X8IXG1"/>
<organism evidence="1 2">
    <name type="scientific">Populus tomentosa</name>
    <name type="common">Chinese white poplar</name>
    <dbReference type="NCBI Taxonomy" id="118781"/>
    <lineage>
        <taxon>Eukaryota</taxon>
        <taxon>Viridiplantae</taxon>
        <taxon>Streptophyta</taxon>
        <taxon>Embryophyta</taxon>
        <taxon>Tracheophyta</taxon>
        <taxon>Spermatophyta</taxon>
        <taxon>Magnoliopsida</taxon>
        <taxon>eudicotyledons</taxon>
        <taxon>Gunneridae</taxon>
        <taxon>Pentapetalae</taxon>
        <taxon>rosids</taxon>
        <taxon>fabids</taxon>
        <taxon>Malpighiales</taxon>
        <taxon>Salicaceae</taxon>
        <taxon>Saliceae</taxon>
        <taxon>Populus</taxon>
    </lineage>
</organism>
<name>A0A8X8IXG1_POPTO</name>
<evidence type="ECO:0000313" key="2">
    <source>
        <dbReference type="Proteomes" id="UP000886885"/>
    </source>
</evidence>
<accession>A0A8X8IXG1</accession>
<dbReference type="EMBL" id="JAAWWB010000001">
    <property type="protein sequence ID" value="KAG6791883.1"/>
    <property type="molecule type" value="Genomic_DNA"/>
</dbReference>
<keyword evidence="2" id="KW-1185">Reference proteome</keyword>
<reference evidence="1" key="1">
    <citation type="journal article" date="2020" name="bioRxiv">
        <title>Hybrid origin of Populus tomentosa Carr. identified through genome sequencing and phylogenomic analysis.</title>
        <authorList>
            <person name="An X."/>
            <person name="Gao K."/>
            <person name="Chen Z."/>
            <person name="Li J."/>
            <person name="Yang X."/>
            <person name="Yang X."/>
            <person name="Zhou J."/>
            <person name="Guo T."/>
            <person name="Zhao T."/>
            <person name="Huang S."/>
            <person name="Miao D."/>
            <person name="Khan W.U."/>
            <person name="Rao P."/>
            <person name="Ye M."/>
            <person name="Lei B."/>
            <person name="Liao W."/>
            <person name="Wang J."/>
            <person name="Ji L."/>
            <person name="Li Y."/>
            <person name="Guo B."/>
            <person name="Mustafa N.S."/>
            <person name="Li S."/>
            <person name="Yun Q."/>
            <person name="Keller S.R."/>
            <person name="Mao J."/>
            <person name="Zhang R."/>
            <person name="Strauss S.H."/>
        </authorList>
    </citation>
    <scope>NUCLEOTIDE SEQUENCE</scope>
    <source>
        <strain evidence="1">GM15</strain>
        <tissue evidence="1">Leaf</tissue>
    </source>
</reference>